<comment type="caution">
    <text evidence="2">The sequence shown here is derived from an EMBL/GenBank/DDBJ whole genome shotgun (WGS) entry which is preliminary data.</text>
</comment>
<dbReference type="InterPro" id="IPR048539">
    <property type="entry name" value="CsoSCA_cat"/>
</dbReference>
<reference evidence="2 3" key="1">
    <citation type="journal article" date="2016" name="Nat. Commun.">
        <title>Thousands of microbial genomes shed light on interconnected biogeochemical processes in an aquifer system.</title>
        <authorList>
            <person name="Anantharaman K."/>
            <person name="Brown C.T."/>
            <person name="Hug L.A."/>
            <person name="Sharon I."/>
            <person name="Castelle C.J."/>
            <person name="Probst A.J."/>
            <person name="Thomas B.C."/>
            <person name="Singh A."/>
            <person name="Wilkins M.J."/>
            <person name="Karaoz U."/>
            <person name="Brodie E.L."/>
            <person name="Williams K.H."/>
            <person name="Hubbard S.S."/>
            <person name="Banfield J.F."/>
        </authorList>
    </citation>
    <scope>NUCLEOTIDE SEQUENCE [LARGE SCALE GENOMIC DNA]</scope>
</reference>
<evidence type="ECO:0000313" key="3">
    <source>
        <dbReference type="Proteomes" id="UP000178925"/>
    </source>
</evidence>
<dbReference type="Proteomes" id="UP000178925">
    <property type="component" value="Unassembled WGS sequence"/>
</dbReference>
<evidence type="ECO:0000259" key="1">
    <source>
        <dbReference type="Pfam" id="PF20686"/>
    </source>
</evidence>
<evidence type="ECO:0000313" key="2">
    <source>
        <dbReference type="EMBL" id="OGF28669.1"/>
    </source>
</evidence>
<accession>A0A1F5SPT4</accession>
<gene>
    <name evidence="2" type="ORF">A2242_00245</name>
</gene>
<dbReference type="AlphaFoldDB" id="A0A1F5SPT4"/>
<dbReference type="Pfam" id="PF20686">
    <property type="entry name" value="CsoSCA_cat"/>
    <property type="match status" value="1"/>
</dbReference>
<name>A0A1F5SPT4_9BACT</name>
<feature type="domain" description="Carboxysome Shell Carbonic Anhydrase catalytic" evidence="1">
    <location>
        <begin position="91"/>
        <end position="170"/>
    </location>
</feature>
<dbReference type="EMBL" id="MFGC01000007">
    <property type="protein sequence ID" value="OGF28669.1"/>
    <property type="molecule type" value="Genomic_DNA"/>
</dbReference>
<organism evidence="2 3">
    <name type="scientific">Candidatus Falkowbacteria bacterium RIFOXYA2_FULL_47_9</name>
    <dbReference type="NCBI Taxonomy" id="1797995"/>
    <lineage>
        <taxon>Bacteria</taxon>
        <taxon>Candidatus Falkowiibacteriota</taxon>
    </lineage>
</organism>
<sequence>MNKIIEFLLNHNELQSAQFCDPNVALERRLRRKIHPTEIGVFKCMDGRLNLSVMTNTPPGFLTPFRNMGAEFDLGWPELNALISEWIDYTLNMGRRCLVLTTYHWSKGHWEHGCGGFDNNVDQALSAALKLRKQFERVFGIKVVYPLLVGVETDSDALVIHGENEGVLDLSKCSASISDEELRLNIEQLCPNMHPQIVCDFIPLLRGNIEHIAELREQGREISDYTHQEKVIIVGRGADWLHQLNFALIVGPYDPNLSRPITKAASIALGNLSRRTDIDQGTVLMSSALIRDSIAYKPLLAVEKARTMLDVARAIITENVPQLIPHLHYLAGIVDANTRRFQRINL</sequence>
<proteinExistence type="predicted"/>
<dbReference type="STRING" id="1797995.A2242_00245"/>
<protein>
    <recommendedName>
        <fullName evidence="1">Carboxysome Shell Carbonic Anhydrase catalytic domain-containing protein</fullName>
    </recommendedName>
</protein>